<dbReference type="STRING" id="582.AL531_08275"/>
<reference evidence="2" key="2">
    <citation type="submission" date="2023-02" db="EMBL/GenBank/DDBJ databases">
        <title>Detection, antimicrobial susceptibility and genomic characterization of NDM-producing species of Morganellaceae, Yersiniaceae, and Enterobacteriaceae other than Klebsiella.</title>
        <authorList>
            <person name="Camargo C.H."/>
            <person name="Sacchi C.T."/>
            <person name="Campos K.R."/>
        </authorList>
    </citation>
    <scope>NUCLEOTIDE SEQUENCE</scope>
    <source>
        <strain evidence="2">1189_21</strain>
    </source>
</reference>
<dbReference type="RefSeq" id="WP_004239921.1">
    <property type="nucleotide sequence ID" value="NZ_ABMOGV020000006.1"/>
</dbReference>
<evidence type="ECO:0000313" key="1">
    <source>
        <dbReference type="EMBL" id="MBE8611893.1"/>
    </source>
</evidence>
<dbReference type="Pfam" id="PF11731">
    <property type="entry name" value="Cdd1"/>
    <property type="match status" value="1"/>
</dbReference>
<evidence type="ECO:0000313" key="2">
    <source>
        <dbReference type="EMBL" id="MDS0898541.1"/>
    </source>
</evidence>
<proteinExistence type="predicted"/>
<dbReference type="Proteomes" id="UP001182247">
    <property type="component" value="Unassembled WGS sequence"/>
</dbReference>
<dbReference type="InterPro" id="IPR021725">
    <property type="entry name" value="Cdd1"/>
</dbReference>
<sequence>MNPTKVCRTRLYTLTDLPNIGEAMAEDLRLLGYETPQDITGSDPVIMYEMLCAVTGVRQDPCVIDVFWSVTDFLAGQPAQPWWNYTGQRKAYLNEMAKLR</sequence>
<gene>
    <name evidence="1" type="ORF">CYG68_05610</name>
    <name evidence="2" type="ORF">OSC06_11205</name>
</gene>
<dbReference type="EMBL" id="PKLF01000004">
    <property type="protein sequence ID" value="MBE8611893.1"/>
    <property type="molecule type" value="Genomic_DNA"/>
</dbReference>
<evidence type="ECO:0000313" key="3">
    <source>
        <dbReference type="Proteomes" id="UP000650477"/>
    </source>
</evidence>
<name>A0A0A2RFE0_MORMO</name>
<reference evidence="1" key="1">
    <citation type="submission" date="2017-12" db="EMBL/GenBank/DDBJ databases">
        <title>Genome sequencing and analysis.</title>
        <authorList>
            <person name="Huang Y.-T."/>
        </authorList>
    </citation>
    <scope>NUCLEOTIDE SEQUENCE</scope>
    <source>
        <strain evidence="1">VGH116</strain>
    </source>
</reference>
<dbReference type="EMBL" id="JAPKIY010000017">
    <property type="protein sequence ID" value="MDS0898541.1"/>
    <property type="molecule type" value="Genomic_DNA"/>
</dbReference>
<protein>
    <submittedName>
        <fullName evidence="2">Helix-hairpin-helix domain-containing protein</fullName>
    </submittedName>
    <submittedName>
        <fullName evidence="1">Mitomycin resistance protein</fullName>
    </submittedName>
</protein>
<dbReference type="OrthoDB" id="7173324at2"/>
<organism evidence="1 3">
    <name type="scientific">Morganella morganii</name>
    <name type="common">Proteus morganii</name>
    <dbReference type="NCBI Taxonomy" id="582"/>
    <lineage>
        <taxon>Bacteria</taxon>
        <taxon>Pseudomonadati</taxon>
        <taxon>Pseudomonadota</taxon>
        <taxon>Gammaproteobacteria</taxon>
        <taxon>Enterobacterales</taxon>
        <taxon>Morganellaceae</taxon>
        <taxon>Morganella</taxon>
    </lineage>
</organism>
<dbReference type="Proteomes" id="UP000650477">
    <property type="component" value="Unassembled WGS sequence"/>
</dbReference>
<comment type="caution">
    <text evidence="1">The sequence shown here is derived from an EMBL/GenBank/DDBJ whole genome shotgun (WGS) entry which is preliminary data.</text>
</comment>
<dbReference type="Gene3D" id="1.10.150.20">
    <property type="entry name" value="5' to 3' exonuclease, C-terminal subdomain"/>
    <property type="match status" value="1"/>
</dbReference>
<accession>A0A0A2RFE0</accession>
<dbReference type="AlphaFoldDB" id="A0A0A2RFE0"/>